<proteinExistence type="predicted"/>
<organism evidence="2">
    <name type="scientific">freshwater metagenome</name>
    <dbReference type="NCBI Taxonomy" id="449393"/>
    <lineage>
        <taxon>unclassified sequences</taxon>
        <taxon>metagenomes</taxon>
        <taxon>ecological metagenomes</taxon>
    </lineage>
</organism>
<evidence type="ECO:0000256" key="1">
    <source>
        <dbReference type="SAM" id="MobiDB-lite"/>
    </source>
</evidence>
<accession>A0A6J6T1T7</accession>
<feature type="compositionally biased region" description="Basic and acidic residues" evidence="1">
    <location>
        <begin position="422"/>
        <end position="436"/>
    </location>
</feature>
<dbReference type="PROSITE" id="PS51257">
    <property type="entry name" value="PROKAR_LIPOPROTEIN"/>
    <property type="match status" value="1"/>
</dbReference>
<evidence type="ECO:0000313" key="2">
    <source>
        <dbReference type="EMBL" id="CAB4740994.1"/>
    </source>
</evidence>
<gene>
    <name evidence="2" type="ORF">UFOPK2810_00330</name>
</gene>
<sequence length="687" mass="68842">MIARSRFCRWTTGPAIAAVLLLSACGSSAAPTAVALPSSNGQPAADGSGYMLPDCTGVDPANCVYDGFDPAVNGFSFANWAAVGTVDATSLVALFGEEAVCAETTAEGCVLFPAAEQWASQVNEAMVGGHCEGMAVMAQRLFTNSASLTDLDPAATMTFDLSKDDPDVTGAIDFWWTTQMFVPVQEAYMAFHELEPSEVAKELAAGIAEGKNYTLAIYSDKGSGHSITPFAVVFDGKTYAISVYDNNYPGTVQQIVVNPETERWSYAAGATTPGAPTDGWEGGKATIDLTPMAARSVPTSAPFADSATKGTVAVRGLSNLLVTSADPDTLVGVTLTIAGETYDTTDPNTVLPEGVSVRPLLGAGLSGNGMTVTVDRDLVPEFGADGVARSRTTAEAQDNADFTMSIDSDGAPRVTVRTKTGPRPDSKSTFKADKQGQVEVAPPPGREARVNLANGASSFDAPVPDGGTFNVGPNNRRGEAPVGFANSEGQQQPGFRIPRENPDGGVVDSRGRFDPQSGEFVVNQRPGRPEQVNGAQVDQFRAMAGPAPDGGQQGGPQGDQQGGQQGGPQGDQQGGQQGGAGTGPQPGTSGGPQGGEQGGPDQSGGGGGGSTPKPDSAGGGGPTPKPDSAGGSGPTPKPDSGGGGGPTPKPDSGGGGTGGGAPAPAGPAPAGPAPGGAAPGPGQPAPA</sequence>
<reference evidence="2" key="1">
    <citation type="submission" date="2020-05" db="EMBL/GenBank/DDBJ databases">
        <authorList>
            <person name="Chiriac C."/>
            <person name="Salcher M."/>
            <person name="Ghai R."/>
            <person name="Kavagutti S V."/>
        </authorList>
    </citation>
    <scope>NUCLEOTIDE SEQUENCE</scope>
</reference>
<feature type="region of interest" description="Disordered" evidence="1">
    <location>
        <begin position="403"/>
        <end position="687"/>
    </location>
</feature>
<dbReference type="AlphaFoldDB" id="A0A6J6T1T7"/>
<name>A0A6J6T1T7_9ZZZZ</name>
<protein>
    <submittedName>
        <fullName evidence="2">Unannotated protein</fullName>
    </submittedName>
</protein>
<feature type="compositionally biased region" description="Gly residues" evidence="1">
    <location>
        <begin position="551"/>
        <end position="610"/>
    </location>
</feature>
<dbReference type="EMBL" id="CAEZYZ010000036">
    <property type="protein sequence ID" value="CAB4740994.1"/>
    <property type="molecule type" value="Genomic_DNA"/>
</dbReference>
<feature type="compositionally biased region" description="Gly residues" evidence="1">
    <location>
        <begin position="640"/>
        <end position="661"/>
    </location>
</feature>